<evidence type="ECO:0000259" key="1">
    <source>
        <dbReference type="Pfam" id="PF09983"/>
    </source>
</evidence>
<name>A0A7G8T885_9FIRM</name>
<reference evidence="2 3" key="1">
    <citation type="submission" date="2020-08" db="EMBL/GenBank/DDBJ databases">
        <title>The isolate Caproiciproducens sp. 7D4C2 produces n-caproate at mildly acidic conditions from hexoses: genome and rBOX comparison with related strains and chain-elongating bacteria.</title>
        <authorList>
            <person name="Esquivel-Elizondo S."/>
            <person name="Bagci C."/>
            <person name="Temovska M."/>
            <person name="Jeon B.S."/>
            <person name="Bessarab I."/>
            <person name="Williams R.B.H."/>
            <person name="Huson D.H."/>
            <person name="Angenent L.T."/>
        </authorList>
    </citation>
    <scope>NUCLEOTIDE SEQUENCE [LARGE SCALE GENOMIC DNA]</scope>
    <source>
        <strain evidence="2 3">7D4C2</strain>
    </source>
</reference>
<proteinExistence type="predicted"/>
<feature type="domain" description="Wadjet protein JetD C-terminal" evidence="1">
    <location>
        <begin position="266"/>
        <end position="412"/>
    </location>
</feature>
<dbReference type="EMBL" id="CP060286">
    <property type="protein sequence ID" value="QNK39826.1"/>
    <property type="molecule type" value="Genomic_DNA"/>
</dbReference>
<protein>
    <submittedName>
        <fullName evidence="2">DUF2399 domain-containing protein</fullName>
    </submittedName>
</protein>
<dbReference type="Pfam" id="PF09983">
    <property type="entry name" value="JetD_C"/>
    <property type="match status" value="1"/>
</dbReference>
<sequence>MNIQNELLNRLLDKYERSAHCLPGKNSNKRIGISLNEAEFPYYQQNRRERVEEVNMAIGKMQSAGLVTFQYQKGYEGWLIEKVFLNLDGLPNAYRVAERSPVSLQARELQEVLDDAYAQSGRAWVRRFIEDEQTRLRETFRASRLLPEKPGLVKDLFSALRASEKESQLMRVLSVQCFQDSKHLERELLRFLLSIARRYEPDIVAYSCQSDERLTDNEVLAQIGILRYPEIFEFCGDIALTVQGVSVPTALFARGFCLQSETLADVQDIRLDGIRRVYFVENRTNYRALVLRGIPSEVLLIHHGGFYSPPHGCLFRKIMQDAKEDTLFYFWGDLDLGGFQMLERLRRNIVPNLRPYRMGSSELYRYLKTGKSRNAEYLHRLEQFQSGTDNTVIRDGIAAILRTGVTVEQESMLDADITL</sequence>
<gene>
    <name evidence="2" type="ORF">HCR03_14015</name>
</gene>
<dbReference type="RefSeq" id="WP_187034806.1">
    <property type="nucleotide sequence ID" value="NZ_CP060286.1"/>
</dbReference>
<dbReference type="AlphaFoldDB" id="A0A7G8T885"/>
<accession>A0A7G8T885</accession>
<dbReference type="KEGG" id="cfem:HCR03_14015"/>
<evidence type="ECO:0000313" key="3">
    <source>
        <dbReference type="Proteomes" id="UP000515909"/>
    </source>
</evidence>
<dbReference type="Proteomes" id="UP000515909">
    <property type="component" value="Chromosome"/>
</dbReference>
<dbReference type="InterPro" id="IPR024534">
    <property type="entry name" value="JetD_C"/>
</dbReference>
<evidence type="ECO:0000313" key="2">
    <source>
        <dbReference type="EMBL" id="QNK39826.1"/>
    </source>
</evidence>
<organism evidence="2 3">
    <name type="scientific">Caproicibacter fermentans</name>
    <dbReference type="NCBI Taxonomy" id="2576756"/>
    <lineage>
        <taxon>Bacteria</taxon>
        <taxon>Bacillati</taxon>
        <taxon>Bacillota</taxon>
        <taxon>Clostridia</taxon>
        <taxon>Eubacteriales</taxon>
        <taxon>Acutalibacteraceae</taxon>
        <taxon>Caproicibacter</taxon>
    </lineage>
</organism>